<dbReference type="EMBL" id="UINC01090299">
    <property type="protein sequence ID" value="SVC42114.1"/>
    <property type="molecule type" value="Genomic_DNA"/>
</dbReference>
<accession>A0A382LZF7</accession>
<dbReference type="AlphaFoldDB" id="A0A382LZF7"/>
<name>A0A382LZF7_9ZZZZ</name>
<proteinExistence type="predicted"/>
<protein>
    <submittedName>
        <fullName evidence="1">Uncharacterized protein</fullName>
    </submittedName>
</protein>
<gene>
    <name evidence="1" type="ORF">METZ01_LOCUS294968</name>
</gene>
<dbReference type="SUPFAM" id="SSF55298">
    <property type="entry name" value="YjgF-like"/>
    <property type="match status" value="1"/>
</dbReference>
<organism evidence="1">
    <name type="scientific">marine metagenome</name>
    <dbReference type="NCBI Taxonomy" id="408172"/>
    <lineage>
        <taxon>unclassified sequences</taxon>
        <taxon>metagenomes</taxon>
        <taxon>ecological metagenomes</taxon>
    </lineage>
</organism>
<evidence type="ECO:0000313" key="1">
    <source>
        <dbReference type="EMBL" id="SVC42114.1"/>
    </source>
</evidence>
<sequence>MDAWITPGTAPARACCEAKLATPEYKVEVIVVASRK</sequence>
<reference evidence="1" key="1">
    <citation type="submission" date="2018-05" db="EMBL/GenBank/DDBJ databases">
        <authorList>
            <person name="Lanie J.A."/>
            <person name="Ng W.-L."/>
            <person name="Kazmierczak K.M."/>
            <person name="Andrzejewski T.M."/>
            <person name="Davidsen T.M."/>
            <person name="Wayne K.J."/>
            <person name="Tettelin H."/>
            <person name="Glass J.I."/>
            <person name="Rusch D."/>
            <person name="Podicherti R."/>
            <person name="Tsui H.-C.T."/>
            <person name="Winkler M.E."/>
        </authorList>
    </citation>
    <scope>NUCLEOTIDE SEQUENCE</scope>
</reference>
<dbReference type="InterPro" id="IPR035959">
    <property type="entry name" value="RutC-like_sf"/>
</dbReference>